<dbReference type="Gene3D" id="3.30.300.70">
    <property type="entry name" value="RimP-like superfamily, N-terminal"/>
    <property type="match status" value="1"/>
</dbReference>
<evidence type="ECO:0000313" key="5">
    <source>
        <dbReference type="EMBL" id="KAA2375473.1"/>
    </source>
</evidence>
<dbReference type="Pfam" id="PF02576">
    <property type="entry name" value="RimP_N"/>
    <property type="match status" value="1"/>
</dbReference>
<protein>
    <recommendedName>
        <fullName evidence="3">Ribosome maturation factor RimP</fullName>
    </recommendedName>
</protein>
<comment type="function">
    <text evidence="3">Required for maturation of 30S ribosomal subunits.</text>
</comment>
<accession>A0A5B3GPF9</accession>
<keyword evidence="1 3" id="KW-0963">Cytoplasm</keyword>
<dbReference type="AlphaFoldDB" id="A0A5B3GPF9"/>
<dbReference type="NCBIfam" id="NF002531">
    <property type="entry name" value="PRK02001.1"/>
    <property type="match status" value="1"/>
</dbReference>
<comment type="subcellular location">
    <subcellularLocation>
        <location evidence="3">Cytoplasm</location>
    </subcellularLocation>
</comment>
<keyword evidence="2 3" id="KW-0690">Ribosome biogenesis</keyword>
<reference evidence="7 8" key="1">
    <citation type="journal article" date="2019" name="Nat. Med.">
        <title>A library of human gut bacterial isolates paired with longitudinal multiomics data enables mechanistic microbiome research.</title>
        <authorList>
            <person name="Poyet M."/>
            <person name="Groussin M."/>
            <person name="Gibbons S.M."/>
            <person name="Avila-Pacheco J."/>
            <person name="Jiang X."/>
            <person name="Kearney S.M."/>
            <person name="Perrotta A.R."/>
            <person name="Berdy B."/>
            <person name="Zhao S."/>
            <person name="Lieberman T.D."/>
            <person name="Swanson P.K."/>
            <person name="Smith M."/>
            <person name="Roesemann S."/>
            <person name="Alexander J.E."/>
            <person name="Rich S.A."/>
            <person name="Livny J."/>
            <person name="Vlamakis H."/>
            <person name="Clish C."/>
            <person name="Bullock K."/>
            <person name="Deik A."/>
            <person name="Scott J."/>
            <person name="Pierce K.A."/>
            <person name="Xavier R.J."/>
            <person name="Alm E.J."/>
        </authorList>
    </citation>
    <scope>NUCLEOTIDE SEQUENCE [LARGE SCALE GENOMIC DNA]</scope>
    <source>
        <strain evidence="6 8">BIOML-A204</strain>
        <strain evidence="5 7">BIOML-A266</strain>
    </source>
</reference>
<dbReference type="InterPro" id="IPR035956">
    <property type="entry name" value="RimP_N_sf"/>
</dbReference>
<dbReference type="EMBL" id="VVUY01000019">
    <property type="protein sequence ID" value="KAA2557496.1"/>
    <property type="molecule type" value="Genomic_DNA"/>
</dbReference>
<dbReference type="EMBL" id="VVXH01000022">
    <property type="protein sequence ID" value="KAA2375473.1"/>
    <property type="molecule type" value="Genomic_DNA"/>
</dbReference>
<evidence type="ECO:0000313" key="6">
    <source>
        <dbReference type="EMBL" id="KAA2557496.1"/>
    </source>
</evidence>
<organism evidence="5 7">
    <name type="scientific">Alistipes onderdonkii</name>
    <dbReference type="NCBI Taxonomy" id="328813"/>
    <lineage>
        <taxon>Bacteria</taxon>
        <taxon>Pseudomonadati</taxon>
        <taxon>Bacteroidota</taxon>
        <taxon>Bacteroidia</taxon>
        <taxon>Bacteroidales</taxon>
        <taxon>Rikenellaceae</taxon>
        <taxon>Alistipes</taxon>
    </lineage>
</organism>
<comment type="similarity">
    <text evidence="3">Belongs to the RimP family.</text>
</comment>
<evidence type="ECO:0000313" key="8">
    <source>
        <dbReference type="Proteomes" id="UP000323119"/>
    </source>
</evidence>
<dbReference type="HAMAP" id="MF_01077">
    <property type="entry name" value="RimP"/>
    <property type="match status" value="1"/>
</dbReference>
<proteinExistence type="inferred from homology"/>
<evidence type="ECO:0000313" key="7">
    <source>
        <dbReference type="Proteomes" id="UP000322940"/>
    </source>
</evidence>
<evidence type="ECO:0000256" key="1">
    <source>
        <dbReference type="ARBA" id="ARBA00022490"/>
    </source>
</evidence>
<dbReference type="GO" id="GO:0006412">
    <property type="term" value="P:translation"/>
    <property type="evidence" value="ECO:0007669"/>
    <property type="project" value="TreeGrafter"/>
</dbReference>
<dbReference type="Proteomes" id="UP000322940">
    <property type="component" value="Unassembled WGS sequence"/>
</dbReference>
<evidence type="ECO:0000256" key="2">
    <source>
        <dbReference type="ARBA" id="ARBA00022517"/>
    </source>
</evidence>
<feature type="domain" description="Ribosome maturation factor RimP N-terminal" evidence="4">
    <location>
        <begin position="31"/>
        <end position="75"/>
    </location>
</feature>
<dbReference type="SUPFAM" id="SSF75420">
    <property type="entry name" value="YhbC-like, N-terminal domain"/>
    <property type="match status" value="1"/>
</dbReference>
<dbReference type="GO" id="GO:0000028">
    <property type="term" value="P:ribosomal small subunit assembly"/>
    <property type="evidence" value="ECO:0007669"/>
    <property type="project" value="TreeGrafter"/>
</dbReference>
<dbReference type="InterPro" id="IPR028989">
    <property type="entry name" value="RimP_N"/>
</dbReference>
<evidence type="ECO:0000256" key="3">
    <source>
        <dbReference type="HAMAP-Rule" id="MF_01077"/>
    </source>
</evidence>
<dbReference type="Proteomes" id="UP000323119">
    <property type="component" value="Unassembled WGS sequence"/>
</dbReference>
<dbReference type="PANTHER" id="PTHR33867">
    <property type="entry name" value="RIBOSOME MATURATION FACTOR RIMP"/>
    <property type="match status" value="1"/>
</dbReference>
<gene>
    <name evidence="3 5" type="primary">rimP</name>
    <name evidence="6" type="ORF">F2S36_14315</name>
    <name evidence="5" type="ORF">F2Y10_15145</name>
</gene>
<sequence length="155" mass="17227">MIDTKKIIEAAERNLQGTDMYVVGCTCTPGNDIELLIDSDTSVAIDACVRLSRSIEEELDRDEEDFSLTVASAGIGSELKCLRQYRKLVGSTVEVLLTSGIKVLAKLDAADDQGITLSYEEKQAVEGKKRKQLVTVTRRYGFSEIKSAREWLDFK</sequence>
<dbReference type="InterPro" id="IPR003728">
    <property type="entry name" value="Ribosome_maturation_RimP"/>
</dbReference>
<comment type="caution">
    <text evidence="5">The sequence shown here is derived from an EMBL/GenBank/DDBJ whole genome shotgun (WGS) entry which is preliminary data.</text>
</comment>
<evidence type="ECO:0000259" key="4">
    <source>
        <dbReference type="Pfam" id="PF02576"/>
    </source>
</evidence>
<dbReference type="GO" id="GO:0005829">
    <property type="term" value="C:cytosol"/>
    <property type="evidence" value="ECO:0007669"/>
    <property type="project" value="TreeGrafter"/>
</dbReference>
<name>A0A5B3GPF9_9BACT</name>
<dbReference type="PANTHER" id="PTHR33867:SF1">
    <property type="entry name" value="RIBOSOME MATURATION FACTOR RIMP"/>
    <property type="match status" value="1"/>
</dbReference>
<dbReference type="RefSeq" id="WP_055204925.1">
    <property type="nucleotide sequence ID" value="NZ_DAWDUM010000016.1"/>
</dbReference>